<name>A0A803LQT1_CHEQI</name>
<dbReference type="Gramene" id="AUR62017310-RA">
    <property type="protein sequence ID" value="AUR62017310-RA:cds"/>
    <property type="gene ID" value="AUR62017310"/>
</dbReference>
<organism evidence="1 2">
    <name type="scientific">Chenopodium quinoa</name>
    <name type="common">Quinoa</name>
    <dbReference type="NCBI Taxonomy" id="63459"/>
    <lineage>
        <taxon>Eukaryota</taxon>
        <taxon>Viridiplantae</taxon>
        <taxon>Streptophyta</taxon>
        <taxon>Embryophyta</taxon>
        <taxon>Tracheophyta</taxon>
        <taxon>Spermatophyta</taxon>
        <taxon>Magnoliopsida</taxon>
        <taxon>eudicotyledons</taxon>
        <taxon>Gunneridae</taxon>
        <taxon>Pentapetalae</taxon>
        <taxon>Caryophyllales</taxon>
        <taxon>Chenopodiaceae</taxon>
        <taxon>Chenopodioideae</taxon>
        <taxon>Atripliceae</taxon>
        <taxon>Chenopodium</taxon>
    </lineage>
</organism>
<dbReference type="EnsemblPlants" id="AUR62017310-RA">
    <property type="protein sequence ID" value="AUR62017310-RA:cds"/>
    <property type="gene ID" value="AUR62017310"/>
</dbReference>
<dbReference type="Gene3D" id="3.40.640.10">
    <property type="entry name" value="Type I PLP-dependent aspartate aminotransferase-like (Major domain)"/>
    <property type="match status" value="1"/>
</dbReference>
<dbReference type="InterPro" id="IPR015421">
    <property type="entry name" value="PyrdxlP-dep_Trfase_major"/>
</dbReference>
<reference evidence="1" key="2">
    <citation type="submission" date="2021-03" db="UniProtKB">
        <authorList>
            <consortium name="EnsemblPlants"/>
        </authorList>
    </citation>
    <scope>IDENTIFICATION</scope>
</reference>
<reference evidence="1" key="1">
    <citation type="journal article" date="2017" name="Nature">
        <title>The genome of Chenopodium quinoa.</title>
        <authorList>
            <person name="Jarvis D.E."/>
            <person name="Ho Y.S."/>
            <person name="Lightfoot D.J."/>
            <person name="Schmoeckel S.M."/>
            <person name="Li B."/>
            <person name="Borm T.J.A."/>
            <person name="Ohyanagi H."/>
            <person name="Mineta K."/>
            <person name="Michell C.T."/>
            <person name="Saber N."/>
            <person name="Kharbatia N.M."/>
            <person name="Rupper R.R."/>
            <person name="Sharp A.R."/>
            <person name="Dally N."/>
            <person name="Boughton B.A."/>
            <person name="Woo Y.H."/>
            <person name="Gao G."/>
            <person name="Schijlen E.G.W.M."/>
            <person name="Guo X."/>
            <person name="Momin A.A."/>
            <person name="Negrao S."/>
            <person name="Al-Babili S."/>
            <person name="Gehring C."/>
            <person name="Roessner U."/>
            <person name="Jung C."/>
            <person name="Murphy K."/>
            <person name="Arold S.T."/>
            <person name="Gojobori T."/>
            <person name="van der Linden C.G."/>
            <person name="van Loo E.N."/>
            <person name="Jellen E.N."/>
            <person name="Maughan P.J."/>
            <person name="Tester M."/>
        </authorList>
    </citation>
    <scope>NUCLEOTIDE SEQUENCE [LARGE SCALE GENOMIC DNA]</scope>
    <source>
        <strain evidence="1">cv. PI 614886</strain>
    </source>
</reference>
<dbReference type="AlphaFoldDB" id="A0A803LQT1"/>
<dbReference type="InterPro" id="IPR015424">
    <property type="entry name" value="PyrdxlP-dep_Trfase"/>
</dbReference>
<dbReference type="PANTHER" id="PTHR14237">
    <property type="entry name" value="MOLYBDOPTERIN COFACTOR SULFURASE MOSC"/>
    <property type="match status" value="1"/>
</dbReference>
<evidence type="ECO:0000313" key="2">
    <source>
        <dbReference type="Proteomes" id="UP000596660"/>
    </source>
</evidence>
<dbReference type="SUPFAM" id="SSF53383">
    <property type="entry name" value="PLP-dependent transferases"/>
    <property type="match status" value="1"/>
</dbReference>
<evidence type="ECO:0008006" key="3">
    <source>
        <dbReference type="Google" id="ProtNLM"/>
    </source>
</evidence>
<evidence type="ECO:0000313" key="1">
    <source>
        <dbReference type="EnsemblPlants" id="AUR62017310-RA:cds"/>
    </source>
</evidence>
<keyword evidence="2" id="KW-1185">Reference proteome</keyword>
<dbReference type="OMA" id="QEQGWHV"/>
<dbReference type="PANTHER" id="PTHR14237:SF64">
    <property type="entry name" value="MOLYBDENUM COFACTOR SULFURASE-LIKE PROTEIN"/>
    <property type="match status" value="1"/>
</dbReference>
<proteinExistence type="predicted"/>
<protein>
    <recommendedName>
        <fullName evidence="3">Molybdenum cofactor sulfurase</fullName>
    </recommendedName>
</protein>
<dbReference type="Proteomes" id="UP000596660">
    <property type="component" value="Unplaced"/>
</dbReference>
<sequence length="522" mass="59186">MKSSNVKLRSNLCKCYCCLNPVNSFPNSFDHQNSANVDSSTFHYDFATATTSSLYPNTHFTNPDSIPTLPESFRSFTRSFPQYLTTVEADEIRANEYRHLFLSSQVCLDYSGHALFSSLQQQQQGEFVASSSSYTAKITSFDILHKANGVVMSSMIESKIKERIMRYLNVTEDDYSLFFTANQTSAFGVLAESYPFQSNKNLITVYDHENEGVEAMIKTSKGRGARASQAEFKWPKLKIHCNKLEEIVVARENGWHVLLDASALNPKEMDTLGLSLFQPDFIICTFYKVFGEDPSGFACLLVKKSISPTLDVSSFTSSPGVVSITHTKDEQDHEECEVECKGLDQADMLGLVVIGSRIRCLINWLINALSALYHPHSERGVQLVQVYGPRVKFDRGSSLAFNMFDWKGERVEPMLVQKLADRNDISLGCGLLKHVWFSERYEVEKESVLMKGTKESIRKKFKGKKKESCESGISVVTVNISFLSNFEDVYSLWKFVSKFLDADYVEKERWRYTALNQKSIEV</sequence>
<accession>A0A803LQT1</accession>